<feature type="compositionally biased region" description="Basic and acidic residues" evidence="1">
    <location>
        <begin position="180"/>
        <end position="194"/>
    </location>
</feature>
<protein>
    <submittedName>
        <fullName evidence="3">Uncharacterized protein</fullName>
    </submittedName>
</protein>
<feature type="region of interest" description="Disordered" evidence="1">
    <location>
        <begin position="169"/>
        <end position="219"/>
    </location>
</feature>
<name>A0AAE1C223_9PEZI</name>
<dbReference type="AlphaFoldDB" id="A0AAE1C223"/>
<comment type="caution">
    <text evidence="3">The sequence shown here is derived from an EMBL/GenBank/DDBJ whole genome shotgun (WGS) entry which is preliminary data.</text>
</comment>
<keyword evidence="2" id="KW-0812">Transmembrane</keyword>
<evidence type="ECO:0000313" key="3">
    <source>
        <dbReference type="EMBL" id="KAK3675242.1"/>
    </source>
</evidence>
<keyword evidence="4" id="KW-1185">Reference proteome</keyword>
<reference evidence="3" key="1">
    <citation type="submission" date="2023-07" db="EMBL/GenBank/DDBJ databases">
        <title>Black Yeasts Isolated from many extreme environments.</title>
        <authorList>
            <person name="Coleine C."/>
            <person name="Stajich J.E."/>
            <person name="Selbmann L."/>
        </authorList>
    </citation>
    <scope>NUCLEOTIDE SEQUENCE</scope>
    <source>
        <strain evidence="3">CCFEE 5485</strain>
    </source>
</reference>
<evidence type="ECO:0000256" key="2">
    <source>
        <dbReference type="SAM" id="Phobius"/>
    </source>
</evidence>
<accession>A0AAE1C223</accession>
<keyword evidence="2" id="KW-0472">Membrane</keyword>
<feature type="transmembrane region" description="Helical" evidence="2">
    <location>
        <begin position="20"/>
        <end position="39"/>
    </location>
</feature>
<evidence type="ECO:0000256" key="1">
    <source>
        <dbReference type="SAM" id="MobiDB-lite"/>
    </source>
</evidence>
<proteinExistence type="predicted"/>
<dbReference type="EMBL" id="JAUTXT010000015">
    <property type="protein sequence ID" value="KAK3675242.1"/>
    <property type="molecule type" value="Genomic_DNA"/>
</dbReference>
<dbReference type="Proteomes" id="UP001274830">
    <property type="component" value="Unassembled WGS sequence"/>
</dbReference>
<organism evidence="3 4">
    <name type="scientific">Recurvomyces mirabilis</name>
    <dbReference type="NCBI Taxonomy" id="574656"/>
    <lineage>
        <taxon>Eukaryota</taxon>
        <taxon>Fungi</taxon>
        <taxon>Dikarya</taxon>
        <taxon>Ascomycota</taxon>
        <taxon>Pezizomycotina</taxon>
        <taxon>Dothideomycetes</taxon>
        <taxon>Dothideomycetidae</taxon>
        <taxon>Mycosphaerellales</taxon>
        <taxon>Teratosphaeriaceae</taxon>
        <taxon>Recurvomyces</taxon>
    </lineage>
</organism>
<keyword evidence="2" id="KW-1133">Transmembrane helix</keyword>
<gene>
    <name evidence="3" type="ORF">LTR78_004752</name>
</gene>
<sequence>MGWFLVAPAYYLDPATPNWTVPALILGSALPFLLISTAYSPTTLQITLHLPNSARRSRSHLLSFAASALPPNTRLTMKFIRFAPWPKTWTYYYSDLRRLKFVKWPLSNLEHVPYGREEAWGKGWRGWAARTWFGRYWVNMGSATRDRSQVPGVWDAVWKGLPYAHAEADMGRGGDGGDVGGERKAGGLRNRDAGGTRQQVVPGRSLKGARPIRSAQKRP</sequence>
<evidence type="ECO:0000313" key="4">
    <source>
        <dbReference type="Proteomes" id="UP001274830"/>
    </source>
</evidence>